<keyword evidence="2" id="KW-1185">Reference proteome</keyword>
<evidence type="ECO:0000313" key="1">
    <source>
        <dbReference type="EMBL" id="MFH4980929.1"/>
    </source>
</evidence>
<dbReference type="EMBL" id="JBGFUD010006319">
    <property type="protein sequence ID" value="MFH4980929.1"/>
    <property type="molecule type" value="Genomic_DNA"/>
</dbReference>
<dbReference type="Proteomes" id="UP001608902">
    <property type="component" value="Unassembled WGS sequence"/>
</dbReference>
<protein>
    <submittedName>
        <fullName evidence="1">Uncharacterized protein</fullName>
    </submittedName>
</protein>
<name>A0ABD6EUG9_9BILA</name>
<accession>A0ABD6EUG9</accession>
<reference evidence="1 2" key="1">
    <citation type="submission" date="2024-08" db="EMBL/GenBank/DDBJ databases">
        <title>Gnathostoma spinigerum genome.</title>
        <authorList>
            <person name="Gonzalez-Bertolin B."/>
            <person name="Monzon S."/>
            <person name="Zaballos A."/>
            <person name="Jimenez P."/>
            <person name="Dekumyoy P."/>
            <person name="Varona S."/>
            <person name="Cuesta I."/>
            <person name="Sumanam S."/>
            <person name="Adisakwattana P."/>
            <person name="Gasser R.B."/>
            <person name="Hernandez-Gonzalez A."/>
            <person name="Young N.D."/>
            <person name="Perteguer M.J."/>
        </authorList>
    </citation>
    <scope>NUCLEOTIDE SEQUENCE [LARGE SCALE GENOMIC DNA]</scope>
    <source>
        <strain evidence="1">AL3</strain>
        <tissue evidence="1">Liver</tissue>
    </source>
</reference>
<dbReference type="AlphaFoldDB" id="A0ABD6EUG9"/>
<sequence length="91" mass="10733">MHSLNVNDIRRRRFLSGNPITTFNHKQTNARVTIFDAYYALKDSQFLFDHLEINQEMTVFDSVDGRLKKTTISTEERCSIKKKKQIRTPNN</sequence>
<organism evidence="1 2">
    <name type="scientific">Gnathostoma spinigerum</name>
    <dbReference type="NCBI Taxonomy" id="75299"/>
    <lineage>
        <taxon>Eukaryota</taxon>
        <taxon>Metazoa</taxon>
        <taxon>Ecdysozoa</taxon>
        <taxon>Nematoda</taxon>
        <taxon>Chromadorea</taxon>
        <taxon>Rhabditida</taxon>
        <taxon>Spirurina</taxon>
        <taxon>Gnathostomatomorpha</taxon>
        <taxon>Gnathostomatoidea</taxon>
        <taxon>Gnathostomatidae</taxon>
        <taxon>Gnathostoma</taxon>
    </lineage>
</organism>
<gene>
    <name evidence="1" type="ORF">AB6A40_007638</name>
</gene>
<proteinExistence type="predicted"/>
<comment type="caution">
    <text evidence="1">The sequence shown here is derived from an EMBL/GenBank/DDBJ whole genome shotgun (WGS) entry which is preliminary data.</text>
</comment>
<evidence type="ECO:0000313" key="2">
    <source>
        <dbReference type="Proteomes" id="UP001608902"/>
    </source>
</evidence>